<dbReference type="Gene3D" id="6.10.140.1230">
    <property type="match status" value="1"/>
</dbReference>
<gene>
    <name evidence="2" type="ORF">LTR97_003525</name>
</gene>
<dbReference type="GO" id="GO:0009898">
    <property type="term" value="C:cytoplasmic side of plasma membrane"/>
    <property type="evidence" value="ECO:0007669"/>
    <property type="project" value="TreeGrafter"/>
</dbReference>
<dbReference type="InterPro" id="IPR005024">
    <property type="entry name" value="Snf7_fam"/>
</dbReference>
<feature type="compositionally biased region" description="Basic and acidic residues" evidence="1">
    <location>
        <begin position="418"/>
        <end position="436"/>
    </location>
</feature>
<dbReference type="GO" id="GO:0000815">
    <property type="term" value="C:ESCRT III complex"/>
    <property type="evidence" value="ECO:0007669"/>
    <property type="project" value="TreeGrafter"/>
</dbReference>
<dbReference type="Pfam" id="PF03357">
    <property type="entry name" value="Snf7"/>
    <property type="match status" value="1"/>
</dbReference>
<evidence type="ECO:0008006" key="4">
    <source>
        <dbReference type="Google" id="ProtNLM"/>
    </source>
</evidence>
<proteinExistence type="predicted"/>
<dbReference type="GO" id="GO:0006900">
    <property type="term" value="P:vesicle budding from membrane"/>
    <property type="evidence" value="ECO:0007669"/>
    <property type="project" value="TreeGrafter"/>
</dbReference>
<name>A0AAN7WE52_9PEZI</name>
<dbReference type="AlphaFoldDB" id="A0AAN7WE52"/>
<dbReference type="PANTHER" id="PTHR22761:SF18">
    <property type="entry name" value="SORTING PROTEIN SNF7 FAMILY PROTEIN, PUTATIVE (AFU_ORTHOLOGUE AFUA_2G16692)-RELATED"/>
    <property type="match status" value="1"/>
</dbReference>
<protein>
    <recommendedName>
        <fullName evidence="4">SNF7 family protein</fullName>
    </recommendedName>
</protein>
<dbReference type="Proteomes" id="UP001310594">
    <property type="component" value="Unassembled WGS sequence"/>
</dbReference>
<comment type="caution">
    <text evidence="2">The sequence shown here is derived from an EMBL/GenBank/DDBJ whole genome shotgun (WGS) entry which is preliminary data.</text>
</comment>
<feature type="region of interest" description="Disordered" evidence="1">
    <location>
        <begin position="418"/>
        <end position="465"/>
    </location>
</feature>
<sequence length="465" mass="51944">MTELLEFLRTHEEAFRSRARLASLYSDFRYQRQTNPDGYQANASAWLRALTAAAKAGLVPAQAGTQHDRFTVHTGEELLRGLQTQEFGRPLALGSVLEDAVRKKQLVPLRDFLDAKQSIYAKSWLPTPWQVMSWSLRQIGVIGREGAEDRFVKGDFVVMANVEEAAKAVLDQASRTATSNTSRVFSQNLFSATFSPAIGVESLSQKDTTVLLTHLVRDRTAIAYDVPSGTIKFKAPTDTAMPTIEHEDITIASLRTLITTLEPEIEQLTQRISELDAKARQAVTQKQLITAKTALRQKKMAETKIQQRTATLMQTEEVFAKIEQAADQVEMVRVMEASSQTLRALNQKTGGVEKVQDVMEGLRDEMASTEEIQNAINEVSVGAVDEGEVEDELEAMERAESEVVEERGREMERAVRELREKEEAERTRVRLAELDAVKAPTADMPAEENGSSASHQETQREQEHV</sequence>
<evidence type="ECO:0000313" key="3">
    <source>
        <dbReference type="Proteomes" id="UP001310594"/>
    </source>
</evidence>
<dbReference type="GO" id="GO:0032511">
    <property type="term" value="P:late endosome to vacuole transport via multivesicular body sorting pathway"/>
    <property type="evidence" value="ECO:0007669"/>
    <property type="project" value="TreeGrafter"/>
</dbReference>
<dbReference type="PANTHER" id="PTHR22761">
    <property type="entry name" value="CHARGED MULTIVESICULAR BODY PROTEIN"/>
    <property type="match status" value="1"/>
</dbReference>
<reference evidence="2" key="1">
    <citation type="submission" date="2023-08" db="EMBL/GenBank/DDBJ databases">
        <title>Black Yeasts Isolated from many extreme environments.</title>
        <authorList>
            <person name="Coleine C."/>
            <person name="Stajich J.E."/>
            <person name="Selbmann L."/>
        </authorList>
    </citation>
    <scope>NUCLEOTIDE SEQUENCE</scope>
    <source>
        <strain evidence="2">CCFEE 5810</strain>
    </source>
</reference>
<evidence type="ECO:0000256" key="1">
    <source>
        <dbReference type="SAM" id="MobiDB-lite"/>
    </source>
</evidence>
<accession>A0AAN7WE52</accession>
<organism evidence="2 3">
    <name type="scientific">Elasticomyces elasticus</name>
    <dbReference type="NCBI Taxonomy" id="574655"/>
    <lineage>
        <taxon>Eukaryota</taxon>
        <taxon>Fungi</taxon>
        <taxon>Dikarya</taxon>
        <taxon>Ascomycota</taxon>
        <taxon>Pezizomycotina</taxon>
        <taxon>Dothideomycetes</taxon>
        <taxon>Dothideomycetidae</taxon>
        <taxon>Mycosphaerellales</taxon>
        <taxon>Teratosphaeriaceae</taxon>
        <taxon>Elasticomyces</taxon>
    </lineage>
</organism>
<dbReference type="GO" id="GO:0005771">
    <property type="term" value="C:multivesicular body"/>
    <property type="evidence" value="ECO:0007669"/>
    <property type="project" value="TreeGrafter"/>
</dbReference>
<dbReference type="EMBL" id="JAVRQU010000005">
    <property type="protein sequence ID" value="KAK5702580.1"/>
    <property type="molecule type" value="Genomic_DNA"/>
</dbReference>
<evidence type="ECO:0000313" key="2">
    <source>
        <dbReference type="EMBL" id="KAK5702580.1"/>
    </source>
</evidence>